<dbReference type="EMBL" id="JAHLDV010000035">
    <property type="protein sequence ID" value="MBU3160784.1"/>
    <property type="molecule type" value="Genomic_DNA"/>
</dbReference>
<protein>
    <recommendedName>
        <fullName evidence="4">Phage protein</fullName>
    </recommendedName>
</protein>
<dbReference type="Proteomes" id="UP000776252">
    <property type="component" value="Unassembled WGS sequence"/>
</dbReference>
<comment type="caution">
    <text evidence="2">The sequence shown here is derived from an EMBL/GenBank/DDBJ whole genome shotgun (WGS) entry which is preliminary data.</text>
</comment>
<reference evidence="2 3" key="1">
    <citation type="submission" date="2021-06" db="EMBL/GenBank/DDBJ databases">
        <title>Clostridia strains as spoilage organisms.</title>
        <authorList>
            <person name="Wambui J."/>
            <person name="Stephan R."/>
            <person name="Stevens M.J.A."/>
        </authorList>
    </citation>
    <scope>NUCLEOTIDE SEQUENCE [LARGE SCALE GENOMIC DNA]</scope>
    <source>
        <strain evidence="2 3">DSM 14204</strain>
    </source>
</reference>
<evidence type="ECO:0000313" key="3">
    <source>
        <dbReference type="Proteomes" id="UP000776252"/>
    </source>
</evidence>
<accession>A0ABS6BWD7</accession>
<keyword evidence="1" id="KW-0175">Coiled coil</keyword>
<organism evidence="2 3">
    <name type="scientific">Clostridium frigoris</name>
    <dbReference type="NCBI Taxonomy" id="205327"/>
    <lineage>
        <taxon>Bacteria</taxon>
        <taxon>Bacillati</taxon>
        <taxon>Bacillota</taxon>
        <taxon>Clostridia</taxon>
        <taxon>Eubacteriales</taxon>
        <taxon>Clostridiaceae</taxon>
        <taxon>Clostridium</taxon>
    </lineage>
</organism>
<sequence>MKKIENFTPEQLVALSSAIGILLSRKFSITERIVIASFISGISQSIFITVADENLIESLDNNNQSEKNKNSNLNSSIEDLHKEIDELKKHIKHLEDNMNF</sequence>
<proteinExistence type="predicted"/>
<keyword evidence="3" id="KW-1185">Reference proteome</keyword>
<evidence type="ECO:0000256" key="1">
    <source>
        <dbReference type="SAM" id="Coils"/>
    </source>
</evidence>
<evidence type="ECO:0000313" key="2">
    <source>
        <dbReference type="EMBL" id="MBU3160784.1"/>
    </source>
</evidence>
<name>A0ABS6BWD7_9CLOT</name>
<evidence type="ECO:0008006" key="4">
    <source>
        <dbReference type="Google" id="ProtNLM"/>
    </source>
</evidence>
<dbReference type="RefSeq" id="WP_216150242.1">
    <property type="nucleotide sequence ID" value="NZ_JAHLDV010000035.1"/>
</dbReference>
<gene>
    <name evidence="2" type="ORF">KPL37_13645</name>
</gene>
<feature type="coiled-coil region" evidence="1">
    <location>
        <begin position="56"/>
        <end position="97"/>
    </location>
</feature>